<dbReference type="AlphaFoldDB" id="A0A1V3J3M1"/>
<feature type="compositionally biased region" description="Low complexity" evidence="2">
    <location>
        <begin position="159"/>
        <end position="242"/>
    </location>
</feature>
<keyword evidence="3" id="KW-0732">Signal</keyword>
<dbReference type="EMBL" id="MLHN01000016">
    <property type="protein sequence ID" value="OOF49418.1"/>
    <property type="molecule type" value="Genomic_DNA"/>
</dbReference>
<feature type="chain" id="PRO_5013002555" description="Transferrin-binding protein B C-lobe/N-lobe beta barrel domain-containing protein" evidence="3">
    <location>
        <begin position="26"/>
        <end position="574"/>
    </location>
</feature>
<dbReference type="PANTHER" id="PTHR10068:SF14">
    <property type="entry name" value="CELL WALL ADHESIN EAP1"/>
    <property type="match status" value="1"/>
</dbReference>
<dbReference type="Proteomes" id="UP000188481">
    <property type="component" value="Unassembled WGS sequence"/>
</dbReference>
<keyword evidence="5" id="KW-1185">Reference proteome</keyword>
<accession>A0A1V3J3M1</accession>
<proteinExistence type="predicted"/>
<name>A0A1V3J3M1_9PAST</name>
<feature type="coiled-coil region" evidence="1">
    <location>
        <begin position="65"/>
        <end position="124"/>
    </location>
</feature>
<evidence type="ECO:0000313" key="5">
    <source>
        <dbReference type="Proteomes" id="UP000188481"/>
    </source>
</evidence>
<keyword evidence="1" id="KW-0175">Coiled coil</keyword>
<comment type="caution">
    <text evidence="4">The sequence shown here is derived from an EMBL/GenBank/DDBJ whole genome shotgun (WGS) entry which is preliminary data.</text>
</comment>
<evidence type="ECO:0000256" key="3">
    <source>
        <dbReference type="SAM" id="SignalP"/>
    </source>
</evidence>
<protein>
    <recommendedName>
        <fullName evidence="6">Transferrin-binding protein B C-lobe/N-lobe beta barrel domain-containing protein</fullName>
    </recommendedName>
</protein>
<dbReference type="Gene3D" id="1.20.5.1070">
    <property type="entry name" value="Head and neck region of the ectodomain of NDV fusion glycoprotein"/>
    <property type="match status" value="1"/>
</dbReference>
<organism evidence="4 5">
    <name type="scientific">Rodentibacter genomosp. 1</name>
    <dbReference type="NCBI Taxonomy" id="1908264"/>
    <lineage>
        <taxon>Bacteria</taxon>
        <taxon>Pseudomonadati</taxon>
        <taxon>Pseudomonadota</taxon>
        <taxon>Gammaproteobacteria</taxon>
        <taxon>Pasteurellales</taxon>
        <taxon>Pasteurellaceae</taxon>
        <taxon>Rodentibacter</taxon>
    </lineage>
</organism>
<evidence type="ECO:0008006" key="6">
    <source>
        <dbReference type="Google" id="ProtNLM"/>
    </source>
</evidence>
<dbReference type="Gene3D" id="2.40.160.90">
    <property type="match status" value="1"/>
</dbReference>
<sequence>MNVTMKKTAAAAIVALMLSGCKIFGSSGSHTPQPIEPVPTVKAIDYSKQSVQQLEQSATTAQKVLSDSQTKLTQVETQITEINRRITTLNQEISVLEKAEKPDANALKEKRDALAEANQALTVQNKILVVAQQDVKQAQINVTNVQNILIEKKAEQNKPPVVVVPDNPSQPSQPTQPEQPTEPEQPSQPTQQEQPSEPEQPSKPTQPEQPSEPEQPSQPTQQEQPSEPEQPSKPTQPEQPTKPVQPSEPTQPEKPTIKPEPQPEPEKTSINLEGEEWRKGARYDYSKRFHSYRYGYVKGYDGPEGELVLSRQNNPYFEGLNFDYLARTDEKNPDFYGWHEGYFENEGIIGIEIKELDKDGYITKAVRPEKFNLIFKNTPYSTYGALYTNEHDVKLFMLTGSNAALGERSDAYSVGKFRVNDKGVKTDYIDYIDEVKGSATYKGEVLARTDSVYVSGYINQNYSPTKPFKDGDITINAHFGSRPEENFTTATLNSKTLGKREFGKSRMELTSGSIQFKNEGNLLERERELILQGRFVGEKASEAVGQIRYEGRQINRTNNNQSYEAVFSAEKQPK</sequence>
<reference evidence="4 5" key="1">
    <citation type="submission" date="2016-10" db="EMBL/GenBank/DDBJ databases">
        <title>Rodentibacter gen. nov. and new species.</title>
        <authorList>
            <person name="Christensen H."/>
        </authorList>
    </citation>
    <scope>NUCLEOTIDE SEQUENCE [LARGE SCALE GENOMIC DNA]</scope>
    <source>
        <strain evidence="5">ppn416</strain>
    </source>
</reference>
<feature type="region of interest" description="Disordered" evidence="2">
    <location>
        <begin position="159"/>
        <end position="273"/>
    </location>
</feature>
<evidence type="ECO:0000313" key="4">
    <source>
        <dbReference type="EMBL" id="OOF49418.1"/>
    </source>
</evidence>
<dbReference type="STRING" id="1908264.BKK54_08975"/>
<gene>
    <name evidence="4" type="ORF">BKK54_08975</name>
</gene>
<dbReference type="RefSeq" id="WP_077542770.1">
    <property type="nucleotide sequence ID" value="NZ_MLHN01000016.1"/>
</dbReference>
<feature type="signal peptide" evidence="3">
    <location>
        <begin position="1"/>
        <end position="25"/>
    </location>
</feature>
<dbReference type="PROSITE" id="PS51257">
    <property type="entry name" value="PROKAR_LIPOPROTEIN"/>
    <property type="match status" value="1"/>
</dbReference>
<evidence type="ECO:0000256" key="2">
    <source>
        <dbReference type="SAM" id="MobiDB-lite"/>
    </source>
</evidence>
<dbReference type="PANTHER" id="PTHR10068">
    <property type="entry name" value="BONE MARROW PROTEOGLYCAN"/>
    <property type="match status" value="1"/>
</dbReference>
<evidence type="ECO:0000256" key="1">
    <source>
        <dbReference type="SAM" id="Coils"/>
    </source>
</evidence>